<dbReference type="AlphaFoldDB" id="A0A0K1ELH7"/>
<sequence>MLISSTQLAQLGAEARAESEERIFALFREHFDGTPPWPSEEAARGLVSAAIDKAAALGMNATRDAFKFAVMMMVFGPSFDTAEPWAVKILAERAEGTPVAELLYREAIEQVRVREDAAATGNAPAR</sequence>
<evidence type="ECO:0000313" key="2">
    <source>
        <dbReference type="Proteomes" id="UP000067626"/>
    </source>
</evidence>
<dbReference type="Proteomes" id="UP000067626">
    <property type="component" value="Chromosome"/>
</dbReference>
<dbReference type="KEGG" id="ccro:CMC5_059460"/>
<organism evidence="1 2">
    <name type="scientific">Chondromyces crocatus</name>
    <dbReference type="NCBI Taxonomy" id="52"/>
    <lineage>
        <taxon>Bacteria</taxon>
        <taxon>Pseudomonadati</taxon>
        <taxon>Myxococcota</taxon>
        <taxon>Polyangia</taxon>
        <taxon>Polyangiales</taxon>
        <taxon>Polyangiaceae</taxon>
        <taxon>Chondromyces</taxon>
    </lineage>
</organism>
<accession>A0A0K1ELH7</accession>
<dbReference type="OrthoDB" id="5526731at2"/>
<protein>
    <submittedName>
        <fullName evidence="1">Uncharacterized protein</fullName>
    </submittedName>
</protein>
<reference evidence="1 2" key="1">
    <citation type="submission" date="2015-07" db="EMBL/GenBank/DDBJ databases">
        <title>Genome analysis of myxobacterium Chondromyces crocatus Cm c5 reveals a high potential for natural compound synthesis and the genetic basis for the loss of fruiting body formation.</title>
        <authorList>
            <person name="Zaburannyi N."/>
            <person name="Bunk B."/>
            <person name="Maier J."/>
            <person name="Overmann J."/>
            <person name="Mueller R."/>
        </authorList>
    </citation>
    <scope>NUCLEOTIDE SEQUENCE [LARGE SCALE GENOMIC DNA]</scope>
    <source>
        <strain evidence="1 2">Cm c5</strain>
    </source>
</reference>
<dbReference type="EMBL" id="CP012159">
    <property type="protein sequence ID" value="AKT41735.1"/>
    <property type="molecule type" value="Genomic_DNA"/>
</dbReference>
<evidence type="ECO:0000313" key="1">
    <source>
        <dbReference type="EMBL" id="AKT41735.1"/>
    </source>
</evidence>
<name>A0A0K1ELH7_CHOCO</name>
<proteinExistence type="predicted"/>
<gene>
    <name evidence="1" type="ORF">CMC5_059460</name>
</gene>
<keyword evidence="2" id="KW-1185">Reference proteome</keyword>
<dbReference type="RefSeq" id="WP_050433473.1">
    <property type="nucleotide sequence ID" value="NZ_CP012159.1"/>
</dbReference>
<dbReference type="STRING" id="52.CMC5_059460"/>